<comment type="caution">
    <text evidence="1">The sequence shown here is derived from an EMBL/GenBank/DDBJ whole genome shotgun (WGS) entry which is preliminary data.</text>
</comment>
<dbReference type="AlphaFoldDB" id="A0A177AZJ2"/>
<evidence type="ECO:0000313" key="1">
    <source>
        <dbReference type="EMBL" id="OAF67425.1"/>
    </source>
</evidence>
<protein>
    <submittedName>
        <fullName evidence="1">Uncharacterized protein</fullName>
    </submittedName>
</protein>
<name>A0A177AZJ2_9BILA</name>
<reference evidence="1 2" key="1">
    <citation type="submission" date="2016-04" db="EMBL/GenBank/DDBJ databases">
        <title>The genome of Intoshia linei affirms orthonectids as highly simplified spiralians.</title>
        <authorList>
            <person name="Mikhailov K.V."/>
            <person name="Slusarev G.S."/>
            <person name="Nikitin M.A."/>
            <person name="Logacheva M.D."/>
            <person name="Penin A."/>
            <person name="Aleoshin V."/>
            <person name="Panchin Y.V."/>
        </authorList>
    </citation>
    <scope>NUCLEOTIDE SEQUENCE [LARGE SCALE GENOMIC DNA]</scope>
    <source>
        <strain evidence="1">Intl2013</strain>
        <tissue evidence="1">Whole animal</tissue>
    </source>
</reference>
<accession>A0A177AZJ2</accession>
<evidence type="ECO:0000313" key="2">
    <source>
        <dbReference type="Proteomes" id="UP000078046"/>
    </source>
</evidence>
<feature type="non-terminal residue" evidence="1">
    <location>
        <position position="114"/>
    </location>
</feature>
<keyword evidence="2" id="KW-1185">Reference proteome</keyword>
<proteinExistence type="predicted"/>
<organism evidence="1 2">
    <name type="scientific">Intoshia linei</name>
    <dbReference type="NCBI Taxonomy" id="1819745"/>
    <lineage>
        <taxon>Eukaryota</taxon>
        <taxon>Metazoa</taxon>
        <taxon>Spiralia</taxon>
        <taxon>Lophotrochozoa</taxon>
        <taxon>Mesozoa</taxon>
        <taxon>Orthonectida</taxon>
        <taxon>Rhopaluridae</taxon>
        <taxon>Intoshia</taxon>
    </lineage>
</organism>
<gene>
    <name evidence="1" type="ORF">A3Q56_04816</name>
</gene>
<dbReference type="EMBL" id="LWCA01000663">
    <property type="protein sequence ID" value="OAF67425.1"/>
    <property type="molecule type" value="Genomic_DNA"/>
</dbReference>
<sequence length="114" mass="12840">MLIESSSKKNEAKYQAYLQITSGCYLSKYDVYAAFSNFGDICIYENVSSKLKRGKVLSTNLKAISSVKTFQDFLFIIGYGSIEMTEWSNTFNSDVVKSRSIAPSFLDESSNCFE</sequence>
<dbReference type="Proteomes" id="UP000078046">
    <property type="component" value="Unassembled WGS sequence"/>
</dbReference>